<accession>C6RFB6</accession>
<sequence length="49" mass="5578">MARSNLNAQYFWACTARERARKIYQIYALGTSVQIKPAPSASKEIRCTN</sequence>
<evidence type="ECO:0000313" key="2">
    <source>
        <dbReference type="Proteomes" id="UP000003107"/>
    </source>
</evidence>
<proteinExistence type="predicted"/>
<protein>
    <submittedName>
        <fullName evidence="1">Uncharacterized protein</fullName>
    </submittedName>
</protein>
<keyword evidence="2" id="KW-1185">Reference proteome</keyword>
<dbReference type="AlphaFoldDB" id="C6RFB6"/>
<comment type="caution">
    <text evidence="1">The sequence shown here is derived from an EMBL/GenBank/DDBJ whole genome shotgun (WGS) entry which is preliminary data.</text>
</comment>
<name>C6RFB6_9BACT</name>
<gene>
    <name evidence="1" type="ORF">CAMSH0001_0421</name>
</gene>
<dbReference type="Proteomes" id="UP000003107">
    <property type="component" value="Unassembled WGS sequence"/>
</dbReference>
<organism evidence="1 2">
    <name type="scientific">Campylobacter showae RM3277</name>
    <dbReference type="NCBI Taxonomy" id="553219"/>
    <lineage>
        <taxon>Bacteria</taxon>
        <taxon>Pseudomonadati</taxon>
        <taxon>Campylobacterota</taxon>
        <taxon>Epsilonproteobacteria</taxon>
        <taxon>Campylobacterales</taxon>
        <taxon>Campylobacteraceae</taxon>
        <taxon>Campylobacter</taxon>
    </lineage>
</organism>
<dbReference type="EMBL" id="ACVQ01000017">
    <property type="protein sequence ID" value="EET79924.1"/>
    <property type="molecule type" value="Genomic_DNA"/>
</dbReference>
<evidence type="ECO:0000313" key="1">
    <source>
        <dbReference type="EMBL" id="EET79924.1"/>
    </source>
</evidence>
<reference evidence="1 2" key="1">
    <citation type="submission" date="2009-07" db="EMBL/GenBank/DDBJ databases">
        <authorList>
            <person name="Madupu R."/>
            <person name="Sebastian Y."/>
            <person name="Durkin A.S."/>
            <person name="Torralba M."/>
            <person name="Methe B."/>
            <person name="Sutton G.G."/>
            <person name="Strausberg R.L."/>
            <person name="Nelson K.E."/>
        </authorList>
    </citation>
    <scope>NUCLEOTIDE SEQUENCE [LARGE SCALE GENOMIC DNA]</scope>
    <source>
        <strain evidence="1 2">RM3277</strain>
    </source>
</reference>